<dbReference type="EMBL" id="CP007129">
    <property type="protein sequence ID" value="AHG92186.1"/>
    <property type="molecule type" value="Genomic_DNA"/>
</dbReference>
<reference evidence="2 3" key="2">
    <citation type="journal article" date="2014" name="Genome Announc.">
        <title>Genome Sequence and Methylome of Soil Bacterium Gemmatirosa kalamazoonensis KBS708T, a Member of the Rarely Cultivated Gemmatimonadetes Phylum.</title>
        <authorList>
            <person name="Debruyn J.M."/>
            <person name="Radosevich M."/>
            <person name="Wommack K.E."/>
            <person name="Polson S.W."/>
            <person name="Hauser L.J."/>
            <person name="Fawaz M.N."/>
            <person name="Korlach J."/>
            <person name="Tsai Y.C."/>
        </authorList>
    </citation>
    <scope>NUCLEOTIDE SEQUENCE [LARGE SCALE GENOMIC DNA]</scope>
    <source>
        <strain evidence="2 3">KBS708</strain>
        <plasmid evidence="2">1</plasmid>
        <plasmid evidence="3">Plasmid 1</plasmid>
    </source>
</reference>
<dbReference type="HOGENOM" id="CLU_017572_0_0_0"/>
<dbReference type="RefSeq" id="WP_025413539.1">
    <property type="nucleotide sequence ID" value="NZ_CP007129.1"/>
</dbReference>
<dbReference type="KEGG" id="gba:J421_4583"/>
<dbReference type="OrthoDB" id="7788759at2"/>
<accession>W0RN70</accession>
<evidence type="ECO:0000313" key="3">
    <source>
        <dbReference type="Proteomes" id="UP000019151"/>
    </source>
</evidence>
<organism evidence="2 3">
    <name type="scientific">Gemmatirosa kalamazoonensis</name>
    <dbReference type="NCBI Taxonomy" id="861299"/>
    <lineage>
        <taxon>Bacteria</taxon>
        <taxon>Pseudomonadati</taxon>
        <taxon>Gemmatimonadota</taxon>
        <taxon>Gemmatimonadia</taxon>
        <taxon>Gemmatimonadales</taxon>
        <taxon>Gemmatimonadaceae</taxon>
        <taxon>Gemmatirosa</taxon>
    </lineage>
</organism>
<gene>
    <name evidence="1" type="ORF">J421_4583</name>
    <name evidence="2" type="ORF">J421_4651</name>
</gene>
<dbReference type="Proteomes" id="UP000019151">
    <property type="component" value="Plasmid 1"/>
</dbReference>
<name>W0RN70_9BACT</name>
<dbReference type="InParanoid" id="W0RN70"/>
<evidence type="ECO:0000313" key="2">
    <source>
        <dbReference type="EMBL" id="AHG92186.1"/>
    </source>
</evidence>
<dbReference type="AlphaFoldDB" id="W0RN70"/>
<evidence type="ECO:0000313" key="1">
    <source>
        <dbReference type="EMBL" id="AHG92118.1"/>
    </source>
</evidence>
<reference evidence="2" key="1">
    <citation type="submission" date="2013-12" db="EMBL/GenBank/DDBJ databases">
        <authorList>
            <person name="DeBruyn J.M."/>
            <person name="Radosevich M."/>
            <person name="Wommack K.Eric."/>
            <person name="Polson S."/>
            <person name="Hauser L.J."/>
            <person name="Fawaz M.N."/>
            <person name="Korlach J."/>
            <person name="Tsai Y.-C."/>
        </authorList>
    </citation>
    <scope>NUCLEOTIDE SEQUENCE</scope>
    <source>
        <strain evidence="2">KBS708</strain>
        <plasmid evidence="2">1</plasmid>
    </source>
</reference>
<geneLocation type="plasmid" evidence="2 3">
    <name>1</name>
</geneLocation>
<protein>
    <submittedName>
        <fullName evidence="2">Uncharacterized protein</fullName>
    </submittedName>
</protein>
<keyword evidence="2" id="KW-0614">Plasmid</keyword>
<keyword evidence="3" id="KW-1185">Reference proteome</keyword>
<proteinExistence type="predicted"/>
<dbReference type="KEGG" id="gba:J421_4651"/>
<dbReference type="EMBL" id="CP007129">
    <property type="protein sequence ID" value="AHG92118.1"/>
    <property type="molecule type" value="Genomic_DNA"/>
</dbReference>
<sequence length="565" mass="61457">MSLSYRAHRALLAVAKALTLLGSLGMLVLLCVATVAMHAGAQPASSSLDSVVPRVVHVRRVDTTTTLRIDTTRVVRCDTMTDTLRVVPLALQRFDGGAGRLTITNGIPLVRGLATAATLDSMHVVVAGVERAASFTALFGRHPDGSLRAVLVQFSDSLADGAPVDAQLVIGTPYDTAALPRPGVAVTSPVPAAAALPTDPRYLIASSWGGPLSVAGSDTSAIVRQFESDYRRLEAAEWVRCGPKWDCGRTAGYDRAYIAYQAWLRTGDATLWYHATAMVDDYLTRYIAVNSGSPAWWTMTESMPLHYWATGSDRTRYQLRKTAEIQAWMTRKGMSGWMGGTYGDDRMRARALAAALDAARLEMLAQPADAARYYTIAGASLVYYGRYLTPDSLPAMVSNLLASQRKDGQFGGRYYSASTWSADSGGQSNYMVGMLLQALTRYYDEVSPDPRILAAVQRAVDDLWAREYDPLTRSFQYHSLRGTDEGATTPARPNPEPGLNAFLLAPATWLAATTGQPSNAQRTPSVRTLLEGLAAKTPRDWWLRGGKAFDEAFWHLFNTIAQAPR</sequence>